<evidence type="ECO:0000256" key="1">
    <source>
        <dbReference type="ARBA" id="ARBA00023015"/>
    </source>
</evidence>
<dbReference type="Pfam" id="PF12833">
    <property type="entry name" value="HTH_18"/>
    <property type="match status" value="1"/>
</dbReference>
<dbReference type="AlphaFoldDB" id="A0A1B2DE16"/>
<dbReference type="GO" id="GO:0003700">
    <property type="term" value="F:DNA-binding transcription factor activity"/>
    <property type="evidence" value="ECO:0007669"/>
    <property type="project" value="InterPro"/>
</dbReference>
<evidence type="ECO:0000259" key="4">
    <source>
        <dbReference type="PROSITE" id="PS01124"/>
    </source>
</evidence>
<dbReference type="PROSITE" id="PS01124">
    <property type="entry name" value="HTH_ARAC_FAMILY_2"/>
    <property type="match status" value="1"/>
</dbReference>
<dbReference type="InterPro" id="IPR018060">
    <property type="entry name" value="HTH_AraC"/>
</dbReference>
<evidence type="ECO:0000256" key="2">
    <source>
        <dbReference type="ARBA" id="ARBA00023125"/>
    </source>
</evidence>
<keyword evidence="2" id="KW-0238">DNA-binding</keyword>
<dbReference type="InterPro" id="IPR020449">
    <property type="entry name" value="Tscrpt_reg_AraC-type_HTH"/>
</dbReference>
<organism evidence="5">
    <name type="scientific">Paenibacillus sp. BIHB 4019</name>
    <dbReference type="NCBI Taxonomy" id="1870819"/>
    <lineage>
        <taxon>Bacteria</taxon>
        <taxon>Bacillati</taxon>
        <taxon>Bacillota</taxon>
        <taxon>Bacilli</taxon>
        <taxon>Bacillales</taxon>
        <taxon>Paenibacillaceae</taxon>
        <taxon>Paenibacillus</taxon>
    </lineage>
</organism>
<dbReference type="PANTHER" id="PTHR43280">
    <property type="entry name" value="ARAC-FAMILY TRANSCRIPTIONAL REGULATOR"/>
    <property type="match status" value="1"/>
</dbReference>
<dbReference type="SUPFAM" id="SSF51215">
    <property type="entry name" value="Regulatory protein AraC"/>
    <property type="match status" value="1"/>
</dbReference>
<dbReference type="Pfam" id="PF02311">
    <property type="entry name" value="AraC_binding"/>
    <property type="match status" value="1"/>
</dbReference>
<dbReference type="RefSeq" id="WP_099517337.1">
    <property type="nucleotide sequence ID" value="NZ_CP016808.1"/>
</dbReference>
<keyword evidence="3" id="KW-0804">Transcription</keyword>
<feature type="domain" description="HTH araC/xylS-type" evidence="4">
    <location>
        <begin position="177"/>
        <end position="276"/>
    </location>
</feature>
<dbReference type="SMART" id="SM00342">
    <property type="entry name" value="HTH_ARAC"/>
    <property type="match status" value="1"/>
</dbReference>
<dbReference type="SUPFAM" id="SSF46689">
    <property type="entry name" value="Homeodomain-like"/>
    <property type="match status" value="2"/>
</dbReference>
<evidence type="ECO:0000256" key="3">
    <source>
        <dbReference type="ARBA" id="ARBA00023163"/>
    </source>
</evidence>
<dbReference type="PANTHER" id="PTHR43280:SF2">
    <property type="entry name" value="HTH-TYPE TRANSCRIPTIONAL REGULATOR EXSA"/>
    <property type="match status" value="1"/>
</dbReference>
<dbReference type="Gene3D" id="2.60.120.280">
    <property type="entry name" value="Regulatory protein AraC"/>
    <property type="match status" value="1"/>
</dbReference>
<dbReference type="GO" id="GO:0043565">
    <property type="term" value="F:sequence-specific DNA binding"/>
    <property type="evidence" value="ECO:0007669"/>
    <property type="project" value="InterPro"/>
</dbReference>
<dbReference type="Gene3D" id="1.10.10.60">
    <property type="entry name" value="Homeodomain-like"/>
    <property type="match status" value="2"/>
</dbReference>
<dbReference type="InterPro" id="IPR009057">
    <property type="entry name" value="Homeodomain-like_sf"/>
</dbReference>
<name>A0A1B2DE16_9BACL</name>
<reference evidence="5" key="1">
    <citation type="submission" date="2016-08" db="EMBL/GenBank/DDBJ databases">
        <title>Complete Genome Seqeunce of Paenibacillus sp. BIHB 4019 from tea rhizoplane.</title>
        <authorList>
            <person name="Thakur R."/>
            <person name="Swarnkar M.K."/>
            <person name="Gulati A."/>
        </authorList>
    </citation>
    <scope>NUCLEOTIDE SEQUENCE [LARGE SCALE GENOMIC DNA]</scope>
    <source>
        <strain evidence="5">BIHB4019</strain>
    </source>
</reference>
<keyword evidence="1" id="KW-0805">Transcription regulation</keyword>
<dbReference type="InterPro" id="IPR003313">
    <property type="entry name" value="AraC-bd"/>
</dbReference>
<protein>
    <submittedName>
        <fullName evidence="5">AraC family transcriptional regulator</fullName>
    </submittedName>
</protein>
<evidence type="ECO:0000313" key="5">
    <source>
        <dbReference type="EMBL" id="ANY65961.1"/>
    </source>
</evidence>
<proteinExistence type="predicted"/>
<dbReference type="InterPro" id="IPR037923">
    <property type="entry name" value="HTH-like"/>
</dbReference>
<dbReference type="EMBL" id="CP016808">
    <property type="protein sequence ID" value="ANY65961.1"/>
    <property type="molecule type" value="Genomic_DNA"/>
</dbReference>
<accession>A0A1B2DE16</accession>
<gene>
    <name evidence="5" type="ORF">BBD42_05415</name>
</gene>
<dbReference type="PRINTS" id="PR00032">
    <property type="entry name" value="HTHARAC"/>
</dbReference>
<sequence length="283" mass="33020">MHRQSHLLTLPNMPYFCFPESVGNYSEQPEHSVHREAGALNNFNIHYVASGKGFVELEGVVHELRAGEAVLYFPLQKQRYYSSKDEPWDIRWLHFYGGSGLRDYLIEQGLHKSPLWRLRQPAVWERAHEELLSEAETYRMLHPAHLSMLTYALLTIFVEQAVALNQGKAETSADRIMELLPLMQQEAVKPFILDEWADRLGVTPYYFCKLFRAATRMTPMDFITRCRLQAAKQWLLERKDDNIGQIAEEAGYPSVSYFNKRFMQHEGMTPTAYRRLYGMHGKE</sequence>